<dbReference type="Proteomes" id="UP000475117">
    <property type="component" value="Chromosome"/>
</dbReference>
<proteinExistence type="predicted"/>
<organism evidence="1 2">
    <name type="scientific">Sulfuriroseicoccus oceanibius</name>
    <dbReference type="NCBI Taxonomy" id="2707525"/>
    <lineage>
        <taxon>Bacteria</taxon>
        <taxon>Pseudomonadati</taxon>
        <taxon>Verrucomicrobiota</taxon>
        <taxon>Verrucomicrobiia</taxon>
        <taxon>Verrucomicrobiales</taxon>
        <taxon>Verrucomicrobiaceae</taxon>
        <taxon>Sulfuriroseicoccus</taxon>
    </lineage>
</organism>
<evidence type="ECO:0000313" key="2">
    <source>
        <dbReference type="Proteomes" id="UP000475117"/>
    </source>
</evidence>
<name>A0A6B3L9V2_9BACT</name>
<sequence>MDIFRLFLATIIQHKVWIVWTLLLVVGALVFPTMTPWEQEPSLIEPARAHTAWVLFWLICLTWGLYQAAAIGTRLRRDGLGDYFASQGTGQLSQLFQGWSAVMVFVIGFTLITGAITIFGASPAAEDQATAWSHLTLQYMLLAGISIGSLVFLAVSLGTRVGSTVAYLVTLGLGLHGLYGVGYLRMFSRESGSPVADTLWTVSPHFHLADLTHRLVFKSGQLTSSTFFDILIYLLGVALVLLGISAIAFNSRQSSK</sequence>
<dbReference type="KEGG" id="soa:G3M56_011385"/>
<gene>
    <name evidence="1" type="ORF">G3M56_011385</name>
</gene>
<protein>
    <submittedName>
        <fullName evidence="1">Uncharacterized protein</fullName>
    </submittedName>
</protein>
<dbReference type="RefSeq" id="WP_164363611.1">
    <property type="nucleotide sequence ID" value="NZ_CP066776.1"/>
</dbReference>
<reference evidence="1 2" key="1">
    <citation type="submission" date="2020-12" db="EMBL/GenBank/DDBJ databases">
        <title>Sulforoseuscoccus oceanibium gen. nov., sp. nov., a representative of the phylum Verrucomicrobia with special cytoplasmic membrane, and proposal of Sulforoseuscoccusaceae fam. nov.</title>
        <authorList>
            <person name="Xi F."/>
        </authorList>
    </citation>
    <scope>NUCLEOTIDE SEQUENCE [LARGE SCALE GENOMIC DNA]</scope>
    <source>
        <strain evidence="1 2">T37</strain>
    </source>
</reference>
<evidence type="ECO:0000313" key="1">
    <source>
        <dbReference type="EMBL" id="QQL44477.1"/>
    </source>
</evidence>
<dbReference type="AlphaFoldDB" id="A0A6B3L9V2"/>
<accession>A0A6B3L9V2</accession>
<keyword evidence="2" id="KW-1185">Reference proteome</keyword>
<dbReference type="EMBL" id="CP066776">
    <property type="protein sequence ID" value="QQL44477.1"/>
    <property type="molecule type" value="Genomic_DNA"/>
</dbReference>